<feature type="domain" description="C2H2-type" evidence="8">
    <location>
        <begin position="292"/>
        <end position="320"/>
    </location>
</feature>
<dbReference type="PROSITE" id="PS50157">
    <property type="entry name" value="ZINC_FINGER_C2H2_2"/>
    <property type="match status" value="21"/>
</dbReference>
<evidence type="ECO:0000256" key="6">
    <source>
        <dbReference type="ARBA" id="ARBA00023242"/>
    </source>
</evidence>
<evidence type="ECO:0000313" key="10">
    <source>
        <dbReference type="Proteomes" id="UP000078542"/>
    </source>
</evidence>
<dbReference type="InterPro" id="IPR013087">
    <property type="entry name" value="Znf_C2H2_type"/>
</dbReference>
<dbReference type="SMART" id="SM00355">
    <property type="entry name" value="ZnF_C2H2"/>
    <property type="match status" value="23"/>
</dbReference>
<feature type="domain" description="C2H2-type" evidence="8">
    <location>
        <begin position="615"/>
        <end position="642"/>
    </location>
</feature>
<evidence type="ECO:0000256" key="2">
    <source>
        <dbReference type="ARBA" id="ARBA00022723"/>
    </source>
</evidence>
<dbReference type="GO" id="GO:0045893">
    <property type="term" value="P:positive regulation of DNA-templated transcription"/>
    <property type="evidence" value="ECO:0007669"/>
    <property type="project" value="UniProtKB-ARBA"/>
</dbReference>
<dbReference type="InterPro" id="IPR036236">
    <property type="entry name" value="Znf_C2H2_sf"/>
</dbReference>
<gene>
    <name evidence="9" type="ORF">ALC62_01054</name>
</gene>
<keyword evidence="3" id="KW-0677">Repeat</keyword>
<evidence type="ECO:0000256" key="5">
    <source>
        <dbReference type="ARBA" id="ARBA00022833"/>
    </source>
</evidence>
<dbReference type="PROSITE" id="PS00028">
    <property type="entry name" value="ZINC_FINGER_C2H2_1"/>
    <property type="match status" value="21"/>
</dbReference>
<feature type="domain" description="C2H2-type" evidence="8">
    <location>
        <begin position="405"/>
        <end position="432"/>
    </location>
</feature>
<evidence type="ECO:0000256" key="4">
    <source>
        <dbReference type="ARBA" id="ARBA00022771"/>
    </source>
</evidence>
<feature type="domain" description="C2H2-type" evidence="8">
    <location>
        <begin position="814"/>
        <end position="841"/>
    </location>
</feature>
<dbReference type="STRING" id="456900.A0A151IPL8"/>
<feature type="domain" description="C2H2-type" evidence="8">
    <location>
        <begin position="503"/>
        <end position="531"/>
    </location>
</feature>
<evidence type="ECO:0000256" key="7">
    <source>
        <dbReference type="PROSITE-ProRule" id="PRU00042"/>
    </source>
</evidence>
<dbReference type="AlphaFoldDB" id="A0A151IPL8"/>
<protein>
    <submittedName>
        <fullName evidence="9">Zinc finger protein 91</fullName>
    </submittedName>
</protein>
<dbReference type="SUPFAM" id="SSF57667">
    <property type="entry name" value="beta-beta-alpha zinc fingers"/>
    <property type="match status" value="13"/>
</dbReference>
<dbReference type="PANTHER" id="PTHR24408">
    <property type="entry name" value="ZINC FINGER PROTEIN"/>
    <property type="match status" value="1"/>
</dbReference>
<proteinExistence type="predicted"/>
<feature type="domain" description="C2H2-type" evidence="8">
    <location>
        <begin position="194"/>
        <end position="221"/>
    </location>
</feature>
<feature type="domain" description="C2H2-type" evidence="8">
    <location>
        <begin position="77"/>
        <end position="104"/>
    </location>
</feature>
<feature type="domain" description="C2H2-type" evidence="8">
    <location>
        <begin position="755"/>
        <end position="782"/>
    </location>
</feature>
<evidence type="ECO:0000256" key="3">
    <source>
        <dbReference type="ARBA" id="ARBA00022737"/>
    </source>
</evidence>
<feature type="domain" description="C2H2-type" evidence="8">
    <location>
        <begin position="222"/>
        <end position="250"/>
    </location>
</feature>
<dbReference type="FunFam" id="3.30.160.60:FF:000446">
    <property type="entry name" value="Zinc finger protein"/>
    <property type="match status" value="1"/>
</dbReference>
<evidence type="ECO:0000259" key="8">
    <source>
        <dbReference type="PROSITE" id="PS50157"/>
    </source>
</evidence>
<feature type="domain" description="C2H2-type" evidence="8">
    <location>
        <begin position="264"/>
        <end position="291"/>
    </location>
</feature>
<feature type="domain" description="C2H2-type" evidence="8">
    <location>
        <begin position="152"/>
        <end position="180"/>
    </location>
</feature>
<feature type="domain" description="C2H2-type" evidence="8">
    <location>
        <begin position="334"/>
        <end position="361"/>
    </location>
</feature>
<evidence type="ECO:0000256" key="1">
    <source>
        <dbReference type="ARBA" id="ARBA00004123"/>
    </source>
</evidence>
<dbReference type="PANTHER" id="PTHR24408:SF58">
    <property type="entry name" value="TRANSCRIPTION FACTOR (TFIIIA), PUTATIVE (AFU_ORTHOLOGUE AFUA_1G05150)-RELATED"/>
    <property type="match status" value="1"/>
</dbReference>
<dbReference type="Pfam" id="PF00096">
    <property type="entry name" value="zf-C2H2"/>
    <property type="match status" value="11"/>
</dbReference>
<feature type="domain" description="C2H2-type" evidence="8">
    <location>
        <begin position="573"/>
        <end position="601"/>
    </location>
</feature>
<dbReference type="Proteomes" id="UP000078542">
    <property type="component" value="Unassembled WGS sequence"/>
</dbReference>
<evidence type="ECO:0000313" key="9">
    <source>
        <dbReference type="EMBL" id="KYN07972.1"/>
    </source>
</evidence>
<keyword evidence="4 7" id="KW-0863">Zinc-finger</keyword>
<accession>A0A151IPL8</accession>
<keyword evidence="6" id="KW-0539">Nucleus</keyword>
<comment type="subcellular location">
    <subcellularLocation>
        <location evidence="1">Nucleus</location>
    </subcellularLocation>
</comment>
<feature type="domain" description="C2H2-type" evidence="8">
    <location>
        <begin position="643"/>
        <end position="671"/>
    </location>
</feature>
<dbReference type="FunFam" id="3.30.160.60:FF:001818">
    <property type="entry name" value="GDNF-inducible zinc finger protein 1 isoform X1"/>
    <property type="match status" value="2"/>
</dbReference>
<sequence>MYAITIYMCKTCGKSFKLKTYLHIHKRSHKGKKPCQCELCEYKCWNKNSLTSHMVAIHVNDERFKSNNDLYTGSVSYKCETCNNEFKSKAHLHIHERTHIDEKPYHCDFCGDMFRDVQIEIRPHVCGTCDKGFKKKCDLRIHERIHNDEKPYQCELCRYKSRIKSNLTSHMVSMHADDERFKSNKHLYVRGISYKCETCNKEFKNKKNLHIHERIHNDEKPYECDFCKRKFRIKYTLTSHIVAMHADDERFKSNKDLYTGGVSYKCGTCNKEFKNKAYFLNHKKIHEDEKPYECEFCKHKFRFISNLRSHVVLKHNTDECFKANKDLYTGGVTYQCGTCKKIFKDKTHFRNHERIHNGEKPYQCKLCAEYKCRIKGILISHIVAMHADDERFKSNKDLYTGGVSYKCGTCNKQFKNKTAFNRHERTHTGEKPYECDFCERKFRIKDTLTSHIVAMHADDERFKSNKDLYTGGVSYKCGTCNKQFKNKTAFNRHERTHTGEKPYQCELCENEFRTKDNLSTHMVALHANDERFKSNKHLYVRGKSYKCETCNKEFKNKAHLINHKKIHEDEKPYECEFCKHKFRFIGNLRSHVVLKHNTDERFKANKDLYTGGVTYQCGTCKKMFKDKTHFLNHKKIHEDERPYPCEFCKHKFRTKDNLSTHMVALHANDERFKSNKHLYVRGKSYKCETCNKEFKNKAHFLNHKKIHEDEKPYECEFCKHKFRFIGNLRSHVVLKHNTDERFKANRDLYTGGVSYKCGTCNKEFKCKWKFQRHERTHKGEKPYQCKFCKYKCGKHGNVERSKCNNDLYTGGVSYKCGTCNNEFKSKAHLHIHERTHIGEKPYHCEFCGDMFRWVHS</sequence>
<dbReference type="GO" id="GO:0000981">
    <property type="term" value="F:DNA-binding transcription factor activity, RNA polymerase II-specific"/>
    <property type="evidence" value="ECO:0007669"/>
    <property type="project" value="TreeGrafter"/>
</dbReference>
<dbReference type="GO" id="GO:0005694">
    <property type="term" value="C:chromosome"/>
    <property type="evidence" value="ECO:0007669"/>
    <property type="project" value="UniProtKB-ARBA"/>
</dbReference>
<keyword evidence="2" id="KW-0479">Metal-binding</keyword>
<dbReference type="EMBL" id="KQ976836">
    <property type="protein sequence ID" value="KYN07972.1"/>
    <property type="molecule type" value="Genomic_DNA"/>
</dbReference>
<feature type="domain" description="C2H2-type" evidence="8">
    <location>
        <begin position="713"/>
        <end position="741"/>
    </location>
</feature>
<dbReference type="FunFam" id="3.30.160.60:FF:000145">
    <property type="entry name" value="Zinc finger protein 574"/>
    <property type="match status" value="1"/>
</dbReference>
<dbReference type="Gene3D" id="3.30.160.60">
    <property type="entry name" value="Classic Zinc Finger"/>
    <property type="match status" value="21"/>
</dbReference>
<feature type="domain" description="C2H2-type" evidence="8">
    <location>
        <begin position="475"/>
        <end position="502"/>
    </location>
</feature>
<dbReference type="FunFam" id="3.30.160.60:FF:001732">
    <property type="entry name" value="Zgc:162936"/>
    <property type="match status" value="1"/>
</dbReference>
<feature type="domain" description="C2H2-type" evidence="8">
    <location>
        <begin position="545"/>
        <end position="572"/>
    </location>
</feature>
<keyword evidence="5" id="KW-0862">Zinc</keyword>
<feature type="domain" description="C2H2-type" evidence="8">
    <location>
        <begin position="124"/>
        <end position="151"/>
    </location>
</feature>
<name>A0A151IPL8_9HYME</name>
<dbReference type="GO" id="GO:0043565">
    <property type="term" value="F:sequence-specific DNA binding"/>
    <property type="evidence" value="ECO:0007669"/>
    <property type="project" value="TreeGrafter"/>
</dbReference>
<organism evidence="9 10">
    <name type="scientific">Cyphomyrmex costatus</name>
    <dbReference type="NCBI Taxonomy" id="456900"/>
    <lineage>
        <taxon>Eukaryota</taxon>
        <taxon>Metazoa</taxon>
        <taxon>Ecdysozoa</taxon>
        <taxon>Arthropoda</taxon>
        <taxon>Hexapoda</taxon>
        <taxon>Insecta</taxon>
        <taxon>Pterygota</taxon>
        <taxon>Neoptera</taxon>
        <taxon>Endopterygota</taxon>
        <taxon>Hymenoptera</taxon>
        <taxon>Apocrita</taxon>
        <taxon>Aculeata</taxon>
        <taxon>Formicoidea</taxon>
        <taxon>Formicidae</taxon>
        <taxon>Myrmicinae</taxon>
        <taxon>Cyphomyrmex</taxon>
    </lineage>
</organism>
<reference evidence="9 10" key="1">
    <citation type="submission" date="2016-03" db="EMBL/GenBank/DDBJ databases">
        <title>Cyphomyrmex costatus WGS genome.</title>
        <authorList>
            <person name="Nygaard S."/>
            <person name="Hu H."/>
            <person name="Boomsma J."/>
            <person name="Zhang G."/>
        </authorList>
    </citation>
    <scope>NUCLEOTIDE SEQUENCE [LARGE SCALE GENOMIC DNA]</scope>
    <source>
        <strain evidence="9">MS0001</strain>
        <tissue evidence="9">Whole body</tissue>
    </source>
</reference>
<feature type="domain" description="C2H2-type" evidence="8">
    <location>
        <begin position="685"/>
        <end position="712"/>
    </location>
</feature>
<dbReference type="GO" id="GO:0008270">
    <property type="term" value="F:zinc ion binding"/>
    <property type="evidence" value="ECO:0007669"/>
    <property type="project" value="UniProtKB-KW"/>
</dbReference>
<dbReference type="GO" id="GO:0005634">
    <property type="term" value="C:nucleus"/>
    <property type="evidence" value="ECO:0007669"/>
    <property type="project" value="UniProtKB-SubCell"/>
</dbReference>
<feature type="domain" description="C2H2-type" evidence="8">
    <location>
        <begin position="433"/>
        <end position="461"/>
    </location>
</feature>
<dbReference type="FunFam" id="3.30.160.60:FF:000340">
    <property type="entry name" value="zinc finger protein 473 isoform X1"/>
    <property type="match status" value="1"/>
</dbReference>
<feature type="domain" description="C2H2-type" evidence="8">
    <location>
        <begin position="7"/>
        <end position="34"/>
    </location>
</feature>
<keyword evidence="10" id="KW-1185">Reference proteome</keyword>